<accession>A0AAD3R8D9</accession>
<protein>
    <submittedName>
        <fullName evidence="2">Cyclin-H</fullName>
    </submittedName>
</protein>
<dbReference type="EMBL" id="BRZM01004691">
    <property type="protein sequence ID" value="GLD58966.1"/>
    <property type="molecule type" value="Genomic_DNA"/>
</dbReference>
<gene>
    <name evidence="2" type="ORF">AKAME5_002888000</name>
</gene>
<organism evidence="2 3">
    <name type="scientific">Lates japonicus</name>
    <name type="common">Japanese lates</name>
    <dbReference type="NCBI Taxonomy" id="270547"/>
    <lineage>
        <taxon>Eukaryota</taxon>
        <taxon>Metazoa</taxon>
        <taxon>Chordata</taxon>
        <taxon>Craniata</taxon>
        <taxon>Vertebrata</taxon>
        <taxon>Euteleostomi</taxon>
        <taxon>Actinopterygii</taxon>
        <taxon>Neopterygii</taxon>
        <taxon>Teleostei</taxon>
        <taxon>Neoteleostei</taxon>
        <taxon>Acanthomorphata</taxon>
        <taxon>Carangaria</taxon>
        <taxon>Carangaria incertae sedis</taxon>
        <taxon>Centropomidae</taxon>
        <taxon>Lates</taxon>
    </lineage>
</organism>
<evidence type="ECO:0000313" key="2">
    <source>
        <dbReference type="EMBL" id="GLD58966.1"/>
    </source>
</evidence>
<dbReference type="AlphaFoldDB" id="A0AAD3R8D9"/>
<comment type="caution">
    <text evidence="2">The sequence shown here is derived from an EMBL/GenBank/DDBJ whole genome shotgun (WGS) entry which is preliminary data.</text>
</comment>
<dbReference type="Proteomes" id="UP001279410">
    <property type="component" value="Unassembled WGS sequence"/>
</dbReference>
<feature type="region of interest" description="Disordered" evidence="1">
    <location>
        <begin position="1"/>
        <end position="48"/>
    </location>
</feature>
<proteinExistence type="predicted"/>
<name>A0AAD3R8D9_LATJO</name>
<evidence type="ECO:0000256" key="1">
    <source>
        <dbReference type="SAM" id="MobiDB-lite"/>
    </source>
</evidence>
<reference evidence="2" key="1">
    <citation type="submission" date="2022-08" db="EMBL/GenBank/DDBJ databases">
        <title>Genome sequencing of akame (Lates japonicus).</title>
        <authorList>
            <person name="Hashiguchi Y."/>
            <person name="Takahashi H."/>
        </authorList>
    </citation>
    <scope>NUCLEOTIDE SEQUENCE</scope>
    <source>
        <strain evidence="2">Kochi</strain>
    </source>
</reference>
<sequence>MTPCCPRSPQPRLVTPVSQGPAEGPMPLGLPLTPHYLPGPNVNRGSLLRTMGAGKRGKEMSQGSLTTEVRPPDLQGWSHWASLCKHRVSKQKQTLC</sequence>
<evidence type="ECO:0000313" key="3">
    <source>
        <dbReference type="Proteomes" id="UP001279410"/>
    </source>
</evidence>
<keyword evidence="3" id="KW-1185">Reference proteome</keyword>